<dbReference type="PANTHER" id="PTHR47633:SF4">
    <property type="entry name" value="MYOPALLADIN ISOFORM X1"/>
    <property type="match status" value="1"/>
</dbReference>
<dbReference type="Pfam" id="PF07679">
    <property type="entry name" value="I-set"/>
    <property type="match status" value="1"/>
</dbReference>
<feature type="non-terminal residue" evidence="8">
    <location>
        <position position="1"/>
    </location>
</feature>
<dbReference type="RefSeq" id="XP_009049532.1">
    <property type="nucleotide sequence ID" value="XM_009051284.1"/>
</dbReference>
<keyword evidence="3" id="KW-0963">Cytoplasm</keyword>
<keyword evidence="5" id="KW-1015">Disulfide bond</keyword>
<dbReference type="Gene3D" id="2.60.40.10">
    <property type="entry name" value="Immunoglobulins"/>
    <property type="match status" value="1"/>
</dbReference>
<evidence type="ECO:0000256" key="5">
    <source>
        <dbReference type="ARBA" id="ARBA00023157"/>
    </source>
</evidence>
<evidence type="ECO:0000313" key="9">
    <source>
        <dbReference type="Proteomes" id="UP000030746"/>
    </source>
</evidence>
<dbReference type="CTD" id="20251539"/>
<evidence type="ECO:0000256" key="6">
    <source>
        <dbReference type="ARBA" id="ARBA00023319"/>
    </source>
</evidence>
<dbReference type="AlphaFoldDB" id="V4B0P6"/>
<keyword evidence="6" id="KW-0393">Immunoglobulin domain</keyword>
<organism evidence="8 9">
    <name type="scientific">Lottia gigantea</name>
    <name type="common">Giant owl limpet</name>
    <dbReference type="NCBI Taxonomy" id="225164"/>
    <lineage>
        <taxon>Eukaryota</taxon>
        <taxon>Metazoa</taxon>
        <taxon>Spiralia</taxon>
        <taxon>Lophotrochozoa</taxon>
        <taxon>Mollusca</taxon>
        <taxon>Gastropoda</taxon>
        <taxon>Patellogastropoda</taxon>
        <taxon>Lottioidea</taxon>
        <taxon>Lottiidae</taxon>
        <taxon>Lottia</taxon>
    </lineage>
</organism>
<dbReference type="STRING" id="225164.V4B0P6"/>
<dbReference type="GO" id="GO:0030017">
    <property type="term" value="C:sarcomere"/>
    <property type="evidence" value="ECO:0007669"/>
    <property type="project" value="UniProtKB-ARBA"/>
</dbReference>
<dbReference type="InterPro" id="IPR013098">
    <property type="entry name" value="Ig_I-set"/>
</dbReference>
<accession>V4B0P6</accession>
<evidence type="ECO:0000256" key="1">
    <source>
        <dbReference type="ARBA" id="ARBA00004496"/>
    </source>
</evidence>
<dbReference type="InterPro" id="IPR036179">
    <property type="entry name" value="Ig-like_dom_sf"/>
</dbReference>
<dbReference type="HOGENOM" id="CLU_145026_1_0_1"/>
<feature type="domain" description="Ig-like" evidence="7">
    <location>
        <begin position="1"/>
        <end position="87"/>
    </location>
</feature>
<comment type="subcellular location">
    <subcellularLocation>
        <location evidence="1">Cytoplasm</location>
    </subcellularLocation>
</comment>
<evidence type="ECO:0000313" key="8">
    <source>
        <dbReference type="EMBL" id="ESO99776.1"/>
    </source>
</evidence>
<sequence length="90" mass="10240">FITTFKDITVIEGETLHMEVTFLGIPAPVVTWILDDQPIKTSTDFLVTIDKDFSRLVIPEVIRDDEGEYQVILENEHGTAKTTAYITVKR</sequence>
<dbReference type="EMBL" id="KB200919">
    <property type="protein sequence ID" value="ESO99776.1"/>
    <property type="molecule type" value="Genomic_DNA"/>
</dbReference>
<dbReference type="KEGG" id="lgi:LOTGIDRAFT_59863"/>
<dbReference type="SUPFAM" id="SSF48726">
    <property type="entry name" value="Immunoglobulin"/>
    <property type="match status" value="1"/>
</dbReference>
<dbReference type="GeneID" id="20251539"/>
<evidence type="ECO:0000256" key="3">
    <source>
        <dbReference type="ARBA" id="ARBA00022490"/>
    </source>
</evidence>
<keyword evidence="9" id="KW-1185">Reference proteome</keyword>
<evidence type="ECO:0000259" key="7">
    <source>
        <dbReference type="PROSITE" id="PS50835"/>
    </source>
</evidence>
<evidence type="ECO:0000256" key="4">
    <source>
        <dbReference type="ARBA" id="ARBA00022737"/>
    </source>
</evidence>
<dbReference type="FunFam" id="2.60.40.10:FF:000345">
    <property type="entry name" value="Muscle M-line assembly protein unc-89"/>
    <property type="match status" value="1"/>
</dbReference>
<feature type="non-terminal residue" evidence="8">
    <location>
        <position position="90"/>
    </location>
</feature>
<dbReference type="InterPro" id="IPR013783">
    <property type="entry name" value="Ig-like_fold"/>
</dbReference>
<dbReference type="InterPro" id="IPR003599">
    <property type="entry name" value="Ig_sub"/>
</dbReference>
<dbReference type="OMA" id="CRARNQH"/>
<dbReference type="SMART" id="SM00409">
    <property type="entry name" value="IG"/>
    <property type="match status" value="1"/>
</dbReference>
<dbReference type="OrthoDB" id="5969272at2759"/>
<proteinExistence type="inferred from homology"/>
<gene>
    <name evidence="8" type="ORF">LOTGIDRAFT_59863</name>
</gene>
<dbReference type="Proteomes" id="UP000030746">
    <property type="component" value="Unassembled WGS sequence"/>
</dbReference>
<dbReference type="PROSITE" id="PS50835">
    <property type="entry name" value="IG_LIKE"/>
    <property type="match status" value="1"/>
</dbReference>
<dbReference type="InterPro" id="IPR007110">
    <property type="entry name" value="Ig-like_dom"/>
</dbReference>
<protein>
    <recommendedName>
        <fullName evidence="7">Ig-like domain-containing protein</fullName>
    </recommendedName>
</protein>
<reference evidence="8 9" key="1">
    <citation type="journal article" date="2013" name="Nature">
        <title>Insights into bilaterian evolution from three spiralian genomes.</title>
        <authorList>
            <person name="Simakov O."/>
            <person name="Marletaz F."/>
            <person name="Cho S.J."/>
            <person name="Edsinger-Gonzales E."/>
            <person name="Havlak P."/>
            <person name="Hellsten U."/>
            <person name="Kuo D.H."/>
            <person name="Larsson T."/>
            <person name="Lv J."/>
            <person name="Arendt D."/>
            <person name="Savage R."/>
            <person name="Osoegawa K."/>
            <person name="de Jong P."/>
            <person name="Grimwood J."/>
            <person name="Chapman J.A."/>
            <person name="Shapiro H."/>
            <person name="Aerts A."/>
            <person name="Otillar R.P."/>
            <person name="Terry A.Y."/>
            <person name="Boore J.L."/>
            <person name="Grigoriev I.V."/>
            <person name="Lindberg D.R."/>
            <person name="Seaver E.C."/>
            <person name="Weisblat D.A."/>
            <person name="Putnam N.H."/>
            <person name="Rokhsar D.S."/>
        </authorList>
    </citation>
    <scope>NUCLEOTIDE SEQUENCE [LARGE SCALE GENOMIC DNA]</scope>
</reference>
<keyword evidence="4" id="KW-0677">Repeat</keyword>
<comment type="similarity">
    <text evidence="2">Belongs to the protein kinase superfamily. CAMK Ser/Thr protein kinase family.</text>
</comment>
<dbReference type="PANTHER" id="PTHR47633">
    <property type="entry name" value="IMMUNOGLOBULIN"/>
    <property type="match status" value="1"/>
</dbReference>
<evidence type="ECO:0000256" key="2">
    <source>
        <dbReference type="ARBA" id="ARBA00006692"/>
    </source>
</evidence>
<name>V4B0P6_LOTGI</name>